<sequence>MNKILTVPKEIHNDSRVLYAGNHYISIPAISSADASIRSFNIISMFNKGLVELAGEEAFLSLELYKGDRPLDVESVKTEIELNYIPLFHIKLGGGLEVKARIYADINEKGLIYELESSEEIYAALVCRAERLSLLRFNSHSIDFKKEIKVDKWLENPAMNIYSYNVSFSMAFGGDRNFSFKQADDGKGLRLNLYLEKENKNAFYFAVNSDMDGASTTLIHLRRKGFHDIYSQLAGWLREKQIAYSKDPKLEKIINENLFFNYFFSIGKDMGSDQYVAMTSRSPRYYVSGAFWERDSFLWSFPAIRLVDEELYLKLSREMILMHGKNAGDHAHYIDGTVLYPGFELDEAASYFILIKDIEEYDEGLLRTLDTVYKRIEREYDGSTGLYKTFLLPSDDPCMYPLVTIDNVILWKGFINLLEVYEKLNMLDKVELLRKRIEGIRSGIYEYLVGEVDGAKMFLWSTDGNGNYRLYNDPPGNLGLLLYYGFVDEKDEIFQNTIKYYYSNRYKYYYEESRIRELACDHHPNTPSGLGLCGSILNPMMRSQAISWLMEAEMDYGLLCESFDRDTGEARTGVGFATGSGYLAFALHHALIGED</sequence>
<accession>A0ABT1NK40</accession>
<dbReference type="RefSeq" id="WP_255229188.1">
    <property type="nucleotide sequence ID" value="NZ_JAJEKE010000026.1"/>
</dbReference>
<dbReference type="PANTHER" id="PTHR31047:SF0">
    <property type="entry name" value="MEIOTICALLY UP-REGULATED GENE 157 PROTEIN"/>
    <property type="match status" value="1"/>
</dbReference>
<dbReference type="SUPFAM" id="SSF48208">
    <property type="entry name" value="Six-hairpin glycosidases"/>
    <property type="match status" value="1"/>
</dbReference>
<dbReference type="EMBL" id="JAJEKE010000026">
    <property type="protein sequence ID" value="MCQ1531632.1"/>
    <property type="molecule type" value="Genomic_DNA"/>
</dbReference>
<dbReference type="Pfam" id="PF06824">
    <property type="entry name" value="Glyco_hydro_125"/>
    <property type="match status" value="1"/>
</dbReference>
<dbReference type="PANTHER" id="PTHR31047">
    <property type="entry name" value="MEIOTICALLY UP-REGULATED GENE 157 PROTEIN"/>
    <property type="match status" value="1"/>
</dbReference>
<dbReference type="InterPro" id="IPR008313">
    <property type="entry name" value="GH125"/>
</dbReference>
<evidence type="ECO:0000313" key="1">
    <source>
        <dbReference type="EMBL" id="MCQ1531632.1"/>
    </source>
</evidence>
<protein>
    <submittedName>
        <fullName evidence="1">Glycoside hydrolase family 125 protein</fullName>
    </submittedName>
</protein>
<dbReference type="SMART" id="SM01149">
    <property type="entry name" value="DUF1237"/>
    <property type="match status" value="1"/>
</dbReference>
<evidence type="ECO:0000313" key="2">
    <source>
        <dbReference type="Proteomes" id="UP001651880"/>
    </source>
</evidence>
<reference evidence="1 2" key="1">
    <citation type="submission" date="2021-10" db="EMBL/GenBank/DDBJ databases">
        <title>Lutispora strain m25 sp. nov., a thermophilic, non-spore-forming bacterium isolated from a lab-scale methanogenic bioreactor digesting anaerobic sludge.</title>
        <authorList>
            <person name="El Houari A."/>
            <person name="Mcdonald J."/>
        </authorList>
    </citation>
    <scope>NUCLEOTIDE SEQUENCE [LARGE SCALE GENOMIC DNA]</scope>
    <source>
        <strain evidence="2">m25</strain>
    </source>
</reference>
<gene>
    <name evidence="1" type="ORF">LJD61_19125</name>
</gene>
<proteinExistence type="predicted"/>
<dbReference type="GO" id="GO:0016787">
    <property type="term" value="F:hydrolase activity"/>
    <property type="evidence" value="ECO:0007669"/>
    <property type="project" value="UniProtKB-KW"/>
</dbReference>
<dbReference type="InterPro" id="IPR008928">
    <property type="entry name" value="6-hairpin_glycosidase_sf"/>
</dbReference>
<keyword evidence="1" id="KW-0378">Hydrolase</keyword>
<keyword evidence="2" id="KW-1185">Reference proteome</keyword>
<dbReference type="InterPro" id="IPR012341">
    <property type="entry name" value="6hp_glycosidase-like_sf"/>
</dbReference>
<dbReference type="Proteomes" id="UP001651880">
    <property type="component" value="Unassembled WGS sequence"/>
</dbReference>
<name>A0ABT1NK40_9FIRM</name>
<comment type="caution">
    <text evidence="1">The sequence shown here is derived from an EMBL/GenBank/DDBJ whole genome shotgun (WGS) entry which is preliminary data.</text>
</comment>
<organism evidence="1 2">
    <name type="scientific">Lutispora saccharofermentans</name>
    <dbReference type="NCBI Taxonomy" id="3024236"/>
    <lineage>
        <taxon>Bacteria</taxon>
        <taxon>Bacillati</taxon>
        <taxon>Bacillota</taxon>
        <taxon>Clostridia</taxon>
        <taxon>Lutisporales</taxon>
        <taxon>Lutisporaceae</taxon>
        <taxon>Lutispora</taxon>
    </lineage>
</organism>
<dbReference type="Gene3D" id="1.50.10.10">
    <property type="match status" value="1"/>
</dbReference>